<dbReference type="Proteomes" id="UP000887566">
    <property type="component" value="Unplaced"/>
</dbReference>
<accession>A0A914WFS6</accession>
<name>A0A914WFS6_9BILA</name>
<protein>
    <submittedName>
        <fullName evidence="3">Uncharacterized protein</fullName>
    </submittedName>
</protein>
<reference evidence="3" key="1">
    <citation type="submission" date="2022-11" db="UniProtKB">
        <authorList>
            <consortium name="WormBaseParasite"/>
        </authorList>
    </citation>
    <scope>IDENTIFICATION</scope>
</reference>
<proteinExistence type="predicted"/>
<sequence length="285" mass="30337">MHPSRFATRRQRRVATTTDERRAPPPPTSRSTRRSRRAEERERDSVTGCREPARRVFPRDRLLSLYNSGAGRIGVGPVKLVLHHMATSSRPPSRGLVRHSCSCEGCQSTVSIRDGRRRTSDYWFARASRLARVGAAPSSTALVSAQSLQRATVCPTDLGRALSAALATRGRGGHATMAKKSRNTAGDVRKKCSHFASRQACACLFGGGGKNKHTARLMNLGSTSTAAAVGVSAIGAWSVAARLGGGANRTAETCTCDRRLDAAGGSANLGLGPTVPKRPRGVRDP</sequence>
<evidence type="ECO:0000313" key="2">
    <source>
        <dbReference type="Proteomes" id="UP000887566"/>
    </source>
</evidence>
<keyword evidence="2" id="KW-1185">Reference proteome</keyword>
<dbReference type="WBParaSite" id="PSAMB.scaffold4020size15975.g23206.t1">
    <property type="protein sequence ID" value="PSAMB.scaffold4020size15975.g23206.t1"/>
    <property type="gene ID" value="PSAMB.scaffold4020size15975.g23206"/>
</dbReference>
<feature type="region of interest" description="Disordered" evidence="1">
    <location>
        <begin position="1"/>
        <end position="52"/>
    </location>
</feature>
<dbReference type="AlphaFoldDB" id="A0A914WFS6"/>
<organism evidence="2 3">
    <name type="scientific">Plectus sambesii</name>
    <dbReference type="NCBI Taxonomy" id="2011161"/>
    <lineage>
        <taxon>Eukaryota</taxon>
        <taxon>Metazoa</taxon>
        <taxon>Ecdysozoa</taxon>
        <taxon>Nematoda</taxon>
        <taxon>Chromadorea</taxon>
        <taxon>Plectida</taxon>
        <taxon>Plectina</taxon>
        <taxon>Plectoidea</taxon>
        <taxon>Plectidae</taxon>
        <taxon>Plectus</taxon>
    </lineage>
</organism>
<evidence type="ECO:0000313" key="3">
    <source>
        <dbReference type="WBParaSite" id="PSAMB.scaffold4020size15975.g23206.t1"/>
    </source>
</evidence>
<evidence type="ECO:0000256" key="1">
    <source>
        <dbReference type="SAM" id="MobiDB-lite"/>
    </source>
</evidence>
<feature type="compositionally biased region" description="Basic and acidic residues" evidence="1">
    <location>
        <begin position="37"/>
        <end position="52"/>
    </location>
</feature>